<comment type="caution">
    <text evidence="2">The sequence shown here is derived from an EMBL/GenBank/DDBJ whole genome shotgun (WGS) entry which is preliminary data.</text>
</comment>
<proteinExistence type="predicted"/>
<dbReference type="GO" id="GO:0016151">
    <property type="term" value="F:nickel cation binding"/>
    <property type="evidence" value="ECO:0007669"/>
    <property type="project" value="InterPro"/>
</dbReference>
<dbReference type="Pfam" id="PF00374">
    <property type="entry name" value="NiFeSe_Hases"/>
    <property type="match status" value="1"/>
</dbReference>
<dbReference type="AlphaFoldDB" id="A0A3M8R241"/>
<dbReference type="PANTHER" id="PTHR42958:SF4">
    <property type="entry name" value="HYDROGENASE EXPRESSION_FORMATION PROTEIN HUPK"/>
    <property type="match status" value="1"/>
</dbReference>
<dbReference type="PANTHER" id="PTHR42958">
    <property type="entry name" value="HYDROGENASE-2 LARGE CHAIN"/>
    <property type="match status" value="1"/>
</dbReference>
<keyword evidence="1" id="KW-0479">Metal-binding</keyword>
<feature type="binding site" evidence="1">
    <location>
        <position position="335"/>
    </location>
    <ligand>
        <name>Mg(2+)</name>
        <dbReference type="ChEBI" id="CHEBI:18420"/>
    </ligand>
</feature>
<sequence>MDRRSASMKGPWEDLEGRIMVAVHLERGYVADVTVASTRRPELCRALEGMPVKAVPSMVALLFHVCSAAQECAARIACEQIAGLPPTAGEQSRRQIRVVLETVREHAWAVCIEWPRRLGMAPEVEAFAGIRSALRAIDEGLPDWPDKPMEEGTLRALAQAIDRALALEGRVWEGPGALHSWVTAGICPAAHFLQKVRDEDLAEFGRCSLRPVPDMIAWDLDGALAADVDHRFVSRPEWEGDACETGPLVRMSGHPLVAELWQRYGNGLLTRLAARLVELVGLPPRLGQLLDGLSGNDGVLGIGGNGVGLGQVEAARGRLAHRVKVEGDRVSRYQILAPTEWNFHPRGPLWRGLVGRPAGNADILRRQVGFLAVALDPCVAFTVQVT</sequence>
<evidence type="ECO:0008006" key="3">
    <source>
        <dbReference type="Google" id="ProtNLM"/>
    </source>
</evidence>
<keyword evidence="1" id="KW-0533">Nickel</keyword>
<dbReference type="InterPro" id="IPR029014">
    <property type="entry name" value="NiFe-Hase_large"/>
</dbReference>
<dbReference type="Gene3D" id="1.10.645.10">
    <property type="entry name" value="Cytochrome-c3 Hydrogenase, chain B"/>
    <property type="match status" value="2"/>
</dbReference>
<feature type="binding site" evidence="1">
    <location>
        <position position="378"/>
    </location>
    <ligand>
        <name>Ni(2+)</name>
        <dbReference type="ChEBI" id="CHEBI:49786"/>
    </ligand>
</feature>
<keyword evidence="1" id="KW-0460">Magnesium</keyword>
<accession>A0A3M8R241</accession>
<dbReference type="EMBL" id="RIZI01000165">
    <property type="protein sequence ID" value="RNF62141.1"/>
    <property type="molecule type" value="Genomic_DNA"/>
</dbReference>
<reference evidence="2" key="1">
    <citation type="submission" date="2018-10" db="EMBL/GenBank/DDBJ databases">
        <title>Acidithiobacillus sulfuriphilus sp. nov.: an extremely acidophilic sulfur-oxidizing chemolithotroph isolated from a neutral pH environment.</title>
        <authorList>
            <person name="Falagan C."/>
            <person name="Moya-Beltran A."/>
            <person name="Quatrini R."/>
            <person name="Johnson D.B."/>
        </authorList>
    </citation>
    <scope>NUCLEOTIDE SEQUENCE [LARGE SCALE GENOMIC DNA]</scope>
    <source>
        <strain evidence="2">CJ-2</strain>
    </source>
</reference>
<comment type="cofactor">
    <cofactor evidence="1">
        <name>Ni(2+)</name>
        <dbReference type="ChEBI" id="CHEBI:49786"/>
    </cofactor>
</comment>
<evidence type="ECO:0000256" key="1">
    <source>
        <dbReference type="PIRSR" id="PIRSR601501-1"/>
    </source>
</evidence>
<dbReference type="InterPro" id="IPR001501">
    <property type="entry name" value="Ni-dep_hyd_lsu"/>
</dbReference>
<dbReference type="InterPro" id="IPR050867">
    <property type="entry name" value="NiFe/NiFeSe_hydrgnase_LSU"/>
</dbReference>
<protein>
    <recommendedName>
        <fullName evidence="3">Ni,Fe-hydrogenase I large subunit</fullName>
    </recommendedName>
</protein>
<dbReference type="SUPFAM" id="SSF56762">
    <property type="entry name" value="HydB/Nqo4-like"/>
    <property type="match status" value="1"/>
</dbReference>
<organism evidence="2">
    <name type="scientific">Acidithiobacillus sulfuriphilus</name>
    <dbReference type="NCBI Taxonomy" id="1867749"/>
    <lineage>
        <taxon>Bacteria</taxon>
        <taxon>Pseudomonadati</taxon>
        <taxon>Pseudomonadota</taxon>
        <taxon>Acidithiobacillia</taxon>
        <taxon>Acidithiobacillales</taxon>
        <taxon>Acidithiobacillaceae</taxon>
        <taxon>Acidithiobacillus</taxon>
    </lineage>
</organism>
<gene>
    <name evidence="2" type="ORF">EC580_07825</name>
</gene>
<evidence type="ECO:0000313" key="2">
    <source>
        <dbReference type="EMBL" id="RNF62141.1"/>
    </source>
</evidence>
<name>A0A3M8R241_9PROT</name>